<evidence type="ECO:0000256" key="7">
    <source>
        <dbReference type="ARBA" id="ARBA00024033"/>
    </source>
</evidence>
<comment type="subcellular location">
    <subcellularLocation>
        <location evidence="1">Cell membrane</location>
        <topology evidence="1">Multi-pass membrane protein</topology>
    </subcellularLocation>
</comment>
<organism evidence="9 10">
    <name type="scientific">Lentzea cavernae</name>
    <dbReference type="NCBI Taxonomy" id="2020703"/>
    <lineage>
        <taxon>Bacteria</taxon>
        <taxon>Bacillati</taxon>
        <taxon>Actinomycetota</taxon>
        <taxon>Actinomycetes</taxon>
        <taxon>Pseudonocardiales</taxon>
        <taxon>Pseudonocardiaceae</taxon>
        <taxon>Lentzea</taxon>
    </lineage>
</organism>
<name>A0ABQ3MZT2_9PSEU</name>
<evidence type="ECO:0000256" key="6">
    <source>
        <dbReference type="ARBA" id="ARBA00023136"/>
    </source>
</evidence>
<feature type="transmembrane region" description="Helical" evidence="8">
    <location>
        <begin position="164"/>
        <end position="187"/>
    </location>
</feature>
<feature type="transmembrane region" description="Helical" evidence="8">
    <location>
        <begin position="283"/>
        <end position="301"/>
    </location>
</feature>
<feature type="transmembrane region" description="Helical" evidence="8">
    <location>
        <begin position="136"/>
        <end position="157"/>
    </location>
</feature>
<keyword evidence="2" id="KW-1003">Cell membrane</keyword>
<feature type="transmembrane region" description="Helical" evidence="8">
    <location>
        <begin position="322"/>
        <end position="340"/>
    </location>
</feature>
<comment type="similarity">
    <text evidence="7">Belongs to the glycosyltransferase 87 family.</text>
</comment>
<keyword evidence="10" id="KW-1185">Reference proteome</keyword>
<evidence type="ECO:0000256" key="3">
    <source>
        <dbReference type="ARBA" id="ARBA00022679"/>
    </source>
</evidence>
<accession>A0ABQ3MZT2</accession>
<feature type="transmembrane region" description="Helical" evidence="8">
    <location>
        <begin position="253"/>
        <end position="277"/>
    </location>
</feature>
<dbReference type="RefSeq" id="WP_191305282.1">
    <property type="nucleotide sequence ID" value="NZ_BNAR01000025.1"/>
</dbReference>
<reference evidence="10" key="1">
    <citation type="journal article" date="2019" name="Int. J. Syst. Evol. Microbiol.">
        <title>The Global Catalogue of Microorganisms (GCM) 10K type strain sequencing project: providing services to taxonomists for standard genome sequencing and annotation.</title>
        <authorList>
            <consortium name="The Broad Institute Genomics Platform"/>
            <consortium name="The Broad Institute Genome Sequencing Center for Infectious Disease"/>
            <person name="Wu L."/>
            <person name="Ma J."/>
        </authorList>
    </citation>
    <scope>NUCLEOTIDE SEQUENCE [LARGE SCALE GENOMIC DNA]</scope>
    <source>
        <strain evidence="10">CGMCC 4.7367</strain>
    </source>
</reference>
<keyword evidence="6 8" id="KW-0472">Membrane</keyword>
<keyword evidence="5 8" id="KW-1133">Transmembrane helix</keyword>
<feature type="transmembrane region" description="Helical" evidence="8">
    <location>
        <begin position="16"/>
        <end position="34"/>
    </location>
</feature>
<comment type="caution">
    <text evidence="9">The sequence shown here is derived from an EMBL/GenBank/DDBJ whole genome shotgun (WGS) entry which is preliminary data.</text>
</comment>
<keyword evidence="4 8" id="KW-0812">Transmembrane</keyword>
<dbReference type="Proteomes" id="UP000605568">
    <property type="component" value="Unassembled WGS sequence"/>
</dbReference>
<evidence type="ECO:0000256" key="5">
    <source>
        <dbReference type="ARBA" id="ARBA00022989"/>
    </source>
</evidence>
<dbReference type="EMBL" id="BNAR01000025">
    <property type="protein sequence ID" value="GHH61274.1"/>
    <property type="molecule type" value="Genomic_DNA"/>
</dbReference>
<protein>
    <submittedName>
        <fullName evidence="9">Membrane protein</fullName>
    </submittedName>
</protein>
<gene>
    <name evidence="9" type="ORF">GCM10017774_86980</name>
</gene>
<evidence type="ECO:0000313" key="9">
    <source>
        <dbReference type="EMBL" id="GHH61274.1"/>
    </source>
</evidence>
<keyword evidence="3" id="KW-0808">Transferase</keyword>
<evidence type="ECO:0000256" key="2">
    <source>
        <dbReference type="ARBA" id="ARBA00022475"/>
    </source>
</evidence>
<proteinExistence type="inferred from homology"/>
<sequence>MTQAGLARITARIPQTSVLLAAALFLVGVVFWLLDAPLGIDSAVYRSGALAVMRGEPLYGPLAATPPWSPELPFTYPPIAAVLFAPLALLPPQVVWAVFAAASAVGLGVVLRSSLGAGLAAFALLLVPALEPVWRTLAFGQINIVLMALVVVDVLLLRGHKASGVLVGVAAAIKLTPLIFIAHLFLTGRRQDAVRALVTFACLNSAGFLLLPRDSITYVASALVKGNNATGNGWITNQSVAGVVQRLSGEAEWAFWLSASLCLLVTALAVVLVRSALRRDDQLVALLVTAFAGLLISPISWSHHWVWVVPLVGCLVARRRMIAAAGAAVIFVVGHGQTGILWLDNAYVLTALLLAGGVVARHLTFSPRSPLLWYVPFAAGDRPWSDRGVRLAPHRRNWLLGVTGNREAQRSCSGSRADST</sequence>
<dbReference type="InterPro" id="IPR018584">
    <property type="entry name" value="GT87"/>
</dbReference>
<feature type="transmembrane region" description="Helical" evidence="8">
    <location>
        <begin position="79"/>
        <end position="102"/>
    </location>
</feature>
<evidence type="ECO:0000256" key="4">
    <source>
        <dbReference type="ARBA" id="ARBA00022692"/>
    </source>
</evidence>
<feature type="transmembrane region" description="Helical" evidence="8">
    <location>
        <begin position="109"/>
        <end position="130"/>
    </location>
</feature>
<evidence type="ECO:0000256" key="8">
    <source>
        <dbReference type="SAM" id="Phobius"/>
    </source>
</evidence>
<evidence type="ECO:0000313" key="10">
    <source>
        <dbReference type="Proteomes" id="UP000605568"/>
    </source>
</evidence>
<evidence type="ECO:0000256" key="1">
    <source>
        <dbReference type="ARBA" id="ARBA00004651"/>
    </source>
</evidence>
<dbReference type="Pfam" id="PF09594">
    <property type="entry name" value="GT87"/>
    <property type="match status" value="1"/>
</dbReference>